<proteinExistence type="predicted"/>
<evidence type="ECO:0000313" key="2">
    <source>
        <dbReference type="Proteomes" id="UP000223596"/>
    </source>
</evidence>
<reference evidence="1 2" key="1">
    <citation type="submission" date="2017-09" db="EMBL/GenBank/DDBJ databases">
        <title>Evaluation of Pacific Biosciences Sequencing Technology to Finishing C. thermocellum Genome Sequences.</title>
        <authorList>
            <person name="Brown S."/>
        </authorList>
    </citation>
    <scope>NUCLEOTIDE SEQUENCE [LARGE SCALE GENOMIC DNA]</scope>
    <source>
        <strain evidence="1 2">AD2</strain>
    </source>
</reference>
<sequence>MFFADGLKYQRKLSINITKDTFCFDRANNPVDKFATRQFDKWKLEIYNICGCIKFTMCFLYEVYVERCLKSFGFAKGIGKKRNGG</sequence>
<gene>
    <name evidence="1" type="ORF">M972_111694</name>
</gene>
<dbReference type="AlphaFoldDB" id="A0AB36TG88"/>
<dbReference type="EMBL" id="PDBW01000001">
    <property type="protein sequence ID" value="PFH02902.1"/>
    <property type="molecule type" value="Genomic_DNA"/>
</dbReference>
<protein>
    <submittedName>
        <fullName evidence="1">Uncharacterized protein</fullName>
    </submittedName>
</protein>
<dbReference type="Proteomes" id="UP000223596">
    <property type="component" value="Unassembled WGS sequence"/>
</dbReference>
<comment type="caution">
    <text evidence="1">The sequence shown here is derived from an EMBL/GenBank/DDBJ whole genome shotgun (WGS) entry which is preliminary data.</text>
</comment>
<accession>A0AB36TG88</accession>
<evidence type="ECO:0000313" key="1">
    <source>
        <dbReference type="EMBL" id="PFH02902.1"/>
    </source>
</evidence>
<name>A0AB36TG88_ACETH</name>
<organism evidence="1 2">
    <name type="scientific">Acetivibrio thermocellus AD2</name>
    <dbReference type="NCBI Taxonomy" id="1138384"/>
    <lineage>
        <taxon>Bacteria</taxon>
        <taxon>Bacillati</taxon>
        <taxon>Bacillota</taxon>
        <taxon>Clostridia</taxon>
        <taxon>Eubacteriales</taxon>
        <taxon>Oscillospiraceae</taxon>
        <taxon>Acetivibrio</taxon>
    </lineage>
</organism>